<sequence>MLHTRMHPSISWAPQGRFSARHLHQFFTPKITRRKISNRPRIDVVFDVLGMPSGHVCNKPGRVDAPSSPSPHEAPLPERRTP</sequence>
<evidence type="ECO:0000313" key="3">
    <source>
        <dbReference type="Proteomes" id="UP000003179"/>
    </source>
</evidence>
<evidence type="ECO:0000313" key="2">
    <source>
        <dbReference type="EMBL" id="EFS93348.1"/>
    </source>
</evidence>
<reference evidence="2" key="1">
    <citation type="submission" date="2010-08" db="EMBL/GenBank/DDBJ databases">
        <authorList>
            <person name="Weinstock G."/>
            <person name="Sodergren E."/>
            <person name="Clifton S."/>
            <person name="Fulton L."/>
            <person name="Fulton B."/>
            <person name="Courtney L."/>
            <person name="Fronick C."/>
            <person name="Harrison M."/>
            <person name="Strong C."/>
            <person name="Farmer C."/>
            <person name="Delahaunty K."/>
            <person name="Markovic C."/>
            <person name="Hall O."/>
            <person name="Minx P."/>
            <person name="Tomlinson C."/>
            <person name="Mitreva M."/>
            <person name="Hou S."/>
            <person name="Chen J."/>
            <person name="Wollam A."/>
            <person name="Pepin K.H."/>
            <person name="Johnson M."/>
            <person name="Bhonagiri V."/>
            <person name="Zhang X."/>
            <person name="Suruliraj S."/>
            <person name="Warren W."/>
            <person name="Chinwalla A."/>
            <person name="Mardis E.R."/>
            <person name="Wilson R.K."/>
        </authorList>
    </citation>
    <scope>NUCLEOTIDE SEQUENCE [LARGE SCALE GENOMIC DNA]</scope>
    <source>
        <strain evidence="2">HL044PA1</strain>
    </source>
</reference>
<comment type="caution">
    <text evidence="2">The sequence shown here is derived from an EMBL/GenBank/DDBJ whole genome shotgun (WGS) entry which is preliminary data.</text>
</comment>
<dbReference type="EMBL" id="ADZU01000011">
    <property type="protein sequence ID" value="EFS93348.1"/>
    <property type="molecule type" value="Genomic_DNA"/>
</dbReference>
<gene>
    <name evidence="2" type="ORF">HMPREF9607_00561</name>
</gene>
<organism evidence="2 3">
    <name type="scientific">Cutibacterium modestum HL044PA1</name>
    <dbReference type="NCBI Taxonomy" id="765109"/>
    <lineage>
        <taxon>Bacteria</taxon>
        <taxon>Bacillati</taxon>
        <taxon>Actinomycetota</taxon>
        <taxon>Actinomycetes</taxon>
        <taxon>Propionibacteriales</taxon>
        <taxon>Propionibacteriaceae</taxon>
        <taxon>Cutibacterium</taxon>
        <taxon>Cutibacterium modestum</taxon>
    </lineage>
</organism>
<dbReference type="Proteomes" id="UP000003179">
    <property type="component" value="Unassembled WGS sequence"/>
</dbReference>
<proteinExistence type="predicted"/>
<evidence type="ECO:0000256" key="1">
    <source>
        <dbReference type="SAM" id="MobiDB-lite"/>
    </source>
</evidence>
<accession>A0ABN0C7Y8</accession>
<protein>
    <submittedName>
        <fullName evidence="2">Uncharacterized protein</fullName>
    </submittedName>
</protein>
<keyword evidence="3" id="KW-1185">Reference proteome</keyword>
<name>A0ABN0C7Y8_9ACTN</name>
<feature type="region of interest" description="Disordered" evidence="1">
    <location>
        <begin position="57"/>
        <end position="82"/>
    </location>
</feature>